<dbReference type="GO" id="GO:0009073">
    <property type="term" value="P:aromatic amino acid family biosynthetic process"/>
    <property type="evidence" value="ECO:0007669"/>
    <property type="project" value="UniProtKB-KW"/>
</dbReference>
<dbReference type="CDD" id="cd01065">
    <property type="entry name" value="NAD_bind_Shikimate_DH"/>
    <property type="match status" value="1"/>
</dbReference>
<comment type="function">
    <text evidence="8">Involved in the biosynthesis of the chorismate, which leads to the biosynthesis of aromatic amino acids. Catalyzes the reversible NADPH linked reduction of 3-dehydroshikimate (DHSA) to yield shikimate (SA).</text>
</comment>
<dbReference type="HAMAP" id="MF_00222">
    <property type="entry name" value="Shikimate_DH_AroE"/>
    <property type="match status" value="1"/>
</dbReference>
<keyword evidence="12" id="KW-1185">Reference proteome</keyword>
<dbReference type="SUPFAM" id="SSF51735">
    <property type="entry name" value="NAD(P)-binding Rossmann-fold domains"/>
    <property type="match status" value="1"/>
</dbReference>
<name>A0A7X1B6J2_9BACT</name>
<dbReference type="InterPro" id="IPR046346">
    <property type="entry name" value="Aminoacid_DH-like_N_sf"/>
</dbReference>
<dbReference type="SUPFAM" id="SSF53223">
    <property type="entry name" value="Aminoacid dehydrogenase-like, N-terminal domain"/>
    <property type="match status" value="1"/>
</dbReference>
<dbReference type="GO" id="GO:0004764">
    <property type="term" value="F:shikimate 3-dehydrogenase (NADP+) activity"/>
    <property type="evidence" value="ECO:0007669"/>
    <property type="project" value="UniProtKB-UniRule"/>
</dbReference>
<evidence type="ECO:0000256" key="2">
    <source>
        <dbReference type="ARBA" id="ARBA00012962"/>
    </source>
</evidence>
<comment type="catalytic activity">
    <reaction evidence="7 8">
        <text>shikimate + NADP(+) = 3-dehydroshikimate + NADPH + H(+)</text>
        <dbReference type="Rhea" id="RHEA:17737"/>
        <dbReference type="ChEBI" id="CHEBI:15378"/>
        <dbReference type="ChEBI" id="CHEBI:16630"/>
        <dbReference type="ChEBI" id="CHEBI:36208"/>
        <dbReference type="ChEBI" id="CHEBI:57783"/>
        <dbReference type="ChEBI" id="CHEBI:58349"/>
        <dbReference type="EC" id="1.1.1.25"/>
    </reaction>
</comment>
<sequence>MPDTSADITYTLENLTDWSRSGPSLAVIGNPVRHSISPQMHNAAIAKLAEKDERFSNWKYFRFEIPAELLIESLPIFREKGFLGLNLTVPHKEIAVPATAEIDPLAKTIGAVNTLQKTENGWKGFNTDGYGLAQGIKISLSKEIAHSDFVLLGAGGAARAAAIQAIHYGCATLTIVNRNQERLGKLVNELRPLAEKSGVELRSLSPQSIDELHSDCLLVNATSLGLKPDDPTPIPESKIPENAYCFDMIYNPPTTKLMEIVRLKGGTTANGLGMLVHQGAKALSIWTGQDAPSEIMQEAAEAALAKH</sequence>
<feature type="active site" description="Proton acceptor" evidence="8">
    <location>
        <position position="92"/>
    </location>
</feature>
<dbReference type="PANTHER" id="PTHR21089">
    <property type="entry name" value="SHIKIMATE DEHYDROGENASE"/>
    <property type="match status" value="1"/>
</dbReference>
<dbReference type="Gene3D" id="3.40.50.10860">
    <property type="entry name" value="Leucine Dehydrogenase, chain A, domain 1"/>
    <property type="match status" value="1"/>
</dbReference>
<feature type="domain" description="Shikimate dehydrogenase substrate binding N-terminal" evidence="9">
    <location>
        <begin position="27"/>
        <end position="115"/>
    </location>
</feature>
<feature type="binding site" evidence="8">
    <location>
        <begin position="153"/>
        <end position="157"/>
    </location>
    <ligand>
        <name>NADP(+)</name>
        <dbReference type="ChEBI" id="CHEBI:58349"/>
    </ligand>
</feature>
<feature type="binding site" evidence="8">
    <location>
        <position position="250"/>
    </location>
    <ligand>
        <name>shikimate</name>
        <dbReference type="ChEBI" id="CHEBI:36208"/>
    </ligand>
</feature>
<comment type="caution">
    <text evidence="11">The sequence shown here is derived from an EMBL/GenBank/DDBJ whole genome shotgun (WGS) entry which is preliminary data.</text>
</comment>
<dbReference type="EC" id="1.1.1.25" evidence="2 8"/>
<comment type="similarity">
    <text evidence="8">Belongs to the shikimate dehydrogenase family.</text>
</comment>
<dbReference type="GO" id="GO:0019632">
    <property type="term" value="P:shikimate metabolic process"/>
    <property type="evidence" value="ECO:0007669"/>
    <property type="project" value="InterPro"/>
</dbReference>
<dbReference type="Pfam" id="PF18317">
    <property type="entry name" value="SDH_C"/>
    <property type="match status" value="1"/>
</dbReference>
<evidence type="ECO:0000256" key="3">
    <source>
        <dbReference type="ARBA" id="ARBA00022605"/>
    </source>
</evidence>
<dbReference type="EMBL" id="JACHVC010000012">
    <property type="protein sequence ID" value="MBC2606566.1"/>
    <property type="molecule type" value="Genomic_DNA"/>
</dbReference>
<dbReference type="GO" id="GO:0008652">
    <property type="term" value="P:amino acid biosynthetic process"/>
    <property type="evidence" value="ECO:0007669"/>
    <property type="project" value="UniProtKB-KW"/>
</dbReference>
<evidence type="ECO:0000256" key="4">
    <source>
        <dbReference type="ARBA" id="ARBA00022857"/>
    </source>
</evidence>
<proteinExistence type="inferred from homology"/>
<feature type="binding site" evidence="8">
    <location>
        <position position="278"/>
    </location>
    <ligand>
        <name>shikimate</name>
        <dbReference type="ChEBI" id="CHEBI:36208"/>
    </ligand>
</feature>
<dbReference type="Gene3D" id="3.40.50.720">
    <property type="entry name" value="NAD(P)-binding Rossmann-like Domain"/>
    <property type="match status" value="1"/>
</dbReference>
<comment type="subunit">
    <text evidence="8">Homodimer.</text>
</comment>
<keyword evidence="4 8" id="KW-0521">NADP</keyword>
<dbReference type="InterPro" id="IPR022893">
    <property type="entry name" value="Shikimate_DH_fam"/>
</dbReference>
<comment type="pathway">
    <text evidence="1 8">Metabolic intermediate biosynthesis; chorismate biosynthesis; chorismate from D-erythrose 4-phosphate and phosphoenolpyruvate: step 4/7.</text>
</comment>
<evidence type="ECO:0000259" key="10">
    <source>
        <dbReference type="Pfam" id="PF18317"/>
    </source>
</evidence>
<keyword evidence="5 8" id="KW-0560">Oxidoreductase</keyword>
<evidence type="ECO:0000256" key="7">
    <source>
        <dbReference type="ARBA" id="ARBA00049442"/>
    </source>
</evidence>
<dbReference type="GO" id="GO:0050661">
    <property type="term" value="F:NADP binding"/>
    <property type="evidence" value="ECO:0007669"/>
    <property type="project" value="InterPro"/>
</dbReference>
<dbReference type="InterPro" id="IPR036291">
    <property type="entry name" value="NAD(P)-bd_dom_sf"/>
</dbReference>
<dbReference type="InterPro" id="IPR041121">
    <property type="entry name" value="SDH_C"/>
</dbReference>
<dbReference type="UniPathway" id="UPA00053">
    <property type="reaction ID" value="UER00087"/>
</dbReference>
<evidence type="ECO:0000259" key="9">
    <source>
        <dbReference type="Pfam" id="PF08501"/>
    </source>
</evidence>
<protein>
    <recommendedName>
        <fullName evidence="2 8">Shikimate dehydrogenase (NADP(+))</fullName>
        <shortName evidence="8">SDH</shortName>
        <ecNumber evidence="2 8">1.1.1.25</ecNumber>
    </recommendedName>
</protein>
<dbReference type="InterPro" id="IPR013708">
    <property type="entry name" value="Shikimate_DH-bd_N"/>
</dbReference>
<feature type="binding site" evidence="8">
    <location>
        <begin position="35"/>
        <end position="37"/>
    </location>
    <ligand>
        <name>shikimate</name>
        <dbReference type="ChEBI" id="CHEBI:36208"/>
    </ligand>
</feature>
<organism evidence="11 12">
    <name type="scientific">Pelagicoccus albus</name>
    <dbReference type="NCBI Taxonomy" id="415222"/>
    <lineage>
        <taxon>Bacteria</taxon>
        <taxon>Pseudomonadati</taxon>
        <taxon>Verrucomicrobiota</taxon>
        <taxon>Opitutia</taxon>
        <taxon>Puniceicoccales</taxon>
        <taxon>Pelagicoccaceae</taxon>
        <taxon>Pelagicoccus</taxon>
    </lineage>
</organism>
<dbReference type="InterPro" id="IPR011342">
    <property type="entry name" value="Shikimate_DH"/>
</dbReference>
<feature type="binding site" evidence="8">
    <location>
        <position position="113"/>
    </location>
    <ligand>
        <name>shikimate</name>
        <dbReference type="ChEBI" id="CHEBI:36208"/>
    </ligand>
</feature>
<feature type="binding site" evidence="8">
    <location>
        <position position="248"/>
    </location>
    <ligand>
        <name>NADP(+)</name>
        <dbReference type="ChEBI" id="CHEBI:58349"/>
    </ligand>
</feature>
<comment type="caution">
    <text evidence="8">Lacks conserved residue(s) required for the propagation of feature annotation.</text>
</comment>
<evidence type="ECO:0000256" key="1">
    <source>
        <dbReference type="ARBA" id="ARBA00004871"/>
    </source>
</evidence>
<feature type="binding site" evidence="8">
    <location>
        <position position="271"/>
    </location>
    <ligand>
        <name>NADP(+)</name>
        <dbReference type="ChEBI" id="CHEBI:58349"/>
    </ligand>
</feature>
<gene>
    <name evidence="8 11" type="primary">aroE</name>
    <name evidence="11" type="ORF">H5P27_10980</name>
</gene>
<evidence type="ECO:0000313" key="11">
    <source>
        <dbReference type="EMBL" id="MBC2606566.1"/>
    </source>
</evidence>
<dbReference type="AlphaFoldDB" id="A0A7X1B6J2"/>
<feature type="domain" description="SDH C-terminal" evidence="10">
    <location>
        <begin position="271"/>
        <end position="301"/>
    </location>
</feature>
<dbReference type="RefSeq" id="WP_185660436.1">
    <property type="nucleotide sequence ID" value="NZ_CAWPOO010000012.1"/>
</dbReference>
<reference evidence="11 12" key="1">
    <citation type="submission" date="2020-07" db="EMBL/GenBank/DDBJ databases">
        <authorList>
            <person name="Feng X."/>
        </authorList>
    </citation>
    <scope>NUCLEOTIDE SEQUENCE [LARGE SCALE GENOMIC DNA]</scope>
    <source>
        <strain evidence="11 12">JCM23202</strain>
    </source>
</reference>
<evidence type="ECO:0000256" key="5">
    <source>
        <dbReference type="ARBA" id="ARBA00023002"/>
    </source>
</evidence>
<dbReference type="GO" id="GO:0009423">
    <property type="term" value="P:chorismate biosynthetic process"/>
    <property type="evidence" value="ECO:0007669"/>
    <property type="project" value="UniProtKB-UniRule"/>
</dbReference>
<accession>A0A7X1B6J2</accession>
<dbReference type="Proteomes" id="UP000526501">
    <property type="component" value="Unassembled WGS sequence"/>
</dbReference>
<evidence type="ECO:0000313" key="12">
    <source>
        <dbReference type="Proteomes" id="UP000526501"/>
    </source>
</evidence>
<dbReference type="PANTHER" id="PTHR21089:SF1">
    <property type="entry name" value="BIFUNCTIONAL 3-DEHYDROQUINATE DEHYDRATASE_SHIKIMATE DEHYDROGENASE, CHLOROPLASTIC"/>
    <property type="match status" value="1"/>
</dbReference>
<keyword evidence="6 8" id="KW-0057">Aromatic amino acid biosynthesis</keyword>
<keyword evidence="3 8" id="KW-0028">Amino-acid biosynthesis</keyword>
<feature type="binding site" evidence="8">
    <location>
        <position position="128"/>
    </location>
    <ligand>
        <name>shikimate</name>
        <dbReference type="ChEBI" id="CHEBI:36208"/>
    </ligand>
</feature>
<dbReference type="NCBIfam" id="TIGR00507">
    <property type="entry name" value="aroE"/>
    <property type="match status" value="1"/>
</dbReference>
<dbReference type="Pfam" id="PF08501">
    <property type="entry name" value="Shikimate_dh_N"/>
    <property type="match status" value="1"/>
</dbReference>
<feature type="binding site" evidence="8">
    <location>
        <position position="88"/>
    </location>
    <ligand>
        <name>shikimate</name>
        <dbReference type="ChEBI" id="CHEBI:36208"/>
    </ligand>
</feature>
<evidence type="ECO:0000256" key="8">
    <source>
        <dbReference type="HAMAP-Rule" id="MF_00222"/>
    </source>
</evidence>
<evidence type="ECO:0000256" key="6">
    <source>
        <dbReference type="ARBA" id="ARBA00023141"/>
    </source>
</evidence>